<dbReference type="AlphaFoldDB" id="A0A2V2UVJ0"/>
<dbReference type="VEuPathDB" id="TriTrypDB:C4B63_208g27"/>
<dbReference type="VEuPathDB" id="TriTrypDB:TcG_04471"/>
<dbReference type="EMBL" id="PRFA01000092">
    <property type="protein sequence ID" value="PWU87438.1"/>
    <property type="molecule type" value="Genomic_DNA"/>
</dbReference>
<dbReference type="VEuPathDB" id="TriTrypDB:C3747_103g146"/>
<dbReference type="VEuPathDB" id="TriTrypDB:C4B63_127g62"/>
<organism evidence="2 4">
    <name type="scientific">Trypanosoma cruzi</name>
    <dbReference type="NCBI Taxonomy" id="5693"/>
    <lineage>
        <taxon>Eukaryota</taxon>
        <taxon>Discoba</taxon>
        <taxon>Euglenozoa</taxon>
        <taxon>Kinetoplastea</taxon>
        <taxon>Metakinetoplastina</taxon>
        <taxon>Trypanosomatida</taxon>
        <taxon>Trypanosomatidae</taxon>
        <taxon>Trypanosoma</taxon>
        <taxon>Schizotrypanum</taxon>
    </lineage>
</organism>
<dbReference type="EMBL" id="PRFA01000127">
    <property type="protein sequence ID" value="PWU86273.1"/>
    <property type="molecule type" value="Genomic_DNA"/>
</dbReference>
<dbReference type="VEuPathDB" id="TriTrypDB:TcYC6_0104020"/>
<dbReference type="VEuPathDB" id="TriTrypDB:TcBrA4_0120520"/>
<dbReference type="EMBL" id="PRFA01000208">
    <property type="protein sequence ID" value="PWU84689.1"/>
    <property type="molecule type" value="Genomic_DNA"/>
</dbReference>
<evidence type="ECO:0000313" key="2">
    <source>
        <dbReference type="EMBL" id="PWU86273.1"/>
    </source>
</evidence>
<evidence type="ECO:0000313" key="3">
    <source>
        <dbReference type="EMBL" id="PWU87438.1"/>
    </source>
</evidence>
<proteinExistence type="predicted"/>
<evidence type="ECO:0000313" key="1">
    <source>
        <dbReference type="EMBL" id="PWU84689.1"/>
    </source>
</evidence>
<dbReference type="VEuPathDB" id="TriTrypDB:BCY84_00774"/>
<evidence type="ECO:0000313" key="4">
    <source>
        <dbReference type="Proteomes" id="UP000246121"/>
    </source>
</evidence>
<name>A0A2V2UVJ0_TRYCR</name>
<dbReference type="VEuPathDB" id="TriTrypDB:TcCLB.510597.20"/>
<comment type="caution">
    <text evidence="2">The sequence shown here is derived from an EMBL/GenBank/DDBJ whole genome shotgun (WGS) entry which is preliminary data.</text>
</comment>
<dbReference type="VEuPathDB" id="TriTrypDB:TcCL_NonESM03441"/>
<reference evidence="2 4" key="1">
    <citation type="journal article" date="2018" name="Microb. Genom.">
        <title>Expanding an expanded genome: long-read sequencing of Trypanosoma cruzi.</title>
        <authorList>
            <person name="Berna L."/>
            <person name="Rodriguez M."/>
            <person name="Chiribao M.L."/>
            <person name="Parodi-Talice A."/>
            <person name="Pita S."/>
            <person name="Rijo G."/>
            <person name="Alvarez-Valin F."/>
            <person name="Robello C."/>
        </authorList>
    </citation>
    <scope>NUCLEOTIDE SEQUENCE [LARGE SCALE GENOMIC DNA]</scope>
    <source>
        <strain evidence="2 4">Dm28c</strain>
    </source>
</reference>
<gene>
    <name evidence="2" type="ORF">C4B63_127g62</name>
    <name evidence="1" type="ORF">C4B63_208g27</name>
    <name evidence="3" type="ORF">C4B63_92g56</name>
</gene>
<accession>A0A2V2UVJ0</accession>
<dbReference type="VEuPathDB" id="TriTrypDB:C4B63_92g56"/>
<dbReference type="VEuPathDB" id="TriTrypDB:TCDM_08567"/>
<protein>
    <submittedName>
        <fullName evidence="2">Uncharacterized protein</fullName>
    </submittedName>
</protein>
<dbReference type="Proteomes" id="UP000246121">
    <property type="component" value="Unassembled WGS sequence"/>
</dbReference>
<dbReference type="OrthoDB" id="239582at2759"/>
<sequence length="150" mass="17419">MGKGREAVTLETTPDLNFVKSGHLNMLIYTNKEGEQVKVPVNSLEFLDDRRVVRSRSMDQVNFNNDCVFKVTLEFMEPMACLEETAVRELTDWVLCSCRGHASFYSPVEKRLVLQQCFVCLQSNIPELLDPFILVLYLEKDQWLVERVLR</sequence>
<dbReference type="VEuPathDB" id="TriTrypDB:TcCLB.506419.30"/>